<dbReference type="Proteomes" id="UP000758603">
    <property type="component" value="Unassembled WGS sequence"/>
</dbReference>
<dbReference type="Pfam" id="PF10501">
    <property type="entry name" value="Ribosomal_L50"/>
    <property type="match status" value="1"/>
</dbReference>
<keyword evidence="9" id="KW-1185">Reference proteome</keyword>
<dbReference type="GO" id="GO:0005739">
    <property type="term" value="C:mitochondrion"/>
    <property type="evidence" value="ECO:0007669"/>
    <property type="project" value="UniProtKB-SubCell"/>
</dbReference>
<dbReference type="GO" id="GO:1990904">
    <property type="term" value="C:ribonucleoprotein complex"/>
    <property type="evidence" value="ECO:0007669"/>
    <property type="project" value="UniProtKB-KW"/>
</dbReference>
<feature type="region of interest" description="Disordered" evidence="7">
    <location>
        <begin position="88"/>
        <end position="120"/>
    </location>
</feature>
<comment type="caution">
    <text evidence="8">The sequence shown here is derived from an EMBL/GenBank/DDBJ whole genome shotgun (WGS) entry which is preliminary data.</text>
</comment>
<sequence>MRRIARLGKPCGWKAPARQQSIAPCAATPLSATARTAAGPAGPARPACPGSLRFYSQNSSLPRSLVDAQAPQPPSDEILHELERAESELAAQQPSAFRPPPTRTEAAAPNQVSDPAYTPALSSDGLSTIGGLEDWWDKRENWNKAGDFAGFKAKKKIQDPRVLEAVVRRAVVEATVLIQAGRTAELASPWPVGTEEELSRVLAVKISSNAHGAVALTGEHGAVAEDLNWDVQESREAERVPGGAPEPRVFVPSPQEAGAYLESWDRAWKRISLADATFKFAVTKRVFQLTGQLVPDHKLNDIKSVSALIATLIAPPKAKTLSEEIQKTRRELISLPNVAFSSKQVTRGDKAKAIGQYKIIEEEFKKRDLQDGHLAVPATKEKHWFKGAA</sequence>
<accession>A0A9P8RFP2</accession>
<evidence type="ECO:0000256" key="4">
    <source>
        <dbReference type="ARBA" id="ARBA00023128"/>
    </source>
</evidence>
<proteinExistence type="inferred from homology"/>
<comment type="similarity">
    <text evidence="2">Belongs to the mitochondrion-specific ribosomal protein mL50 family.</text>
</comment>
<reference evidence="8" key="1">
    <citation type="journal article" date="2021" name="Nat. Commun.">
        <title>Genetic determinants of endophytism in the Arabidopsis root mycobiome.</title>
        <authorList>
            <person name="Mesny F."/>
            <person name="Miyauchi S."/>
            <person name="Thiergart T."/>
            <person name="Pickel B."/>
            <person name="Atanasova L."/>
            <person name="Karlsson M."/>
            <person name="Huettel B."/>
            <person name="Barry K.W."/>
            <person name="Haridas S."/>
            <person name="Chen C."/>
            <person name="Bauer D."/>
            <person name="Andreopoulos W."/>
            <person name="Pangilinan J."/>
            <person name="LaButti K."/>
            <person name="Riley R."/>
            <person name="Lipzen A."/>
            <person name="Clum A."/>
            <person name="Drula E."/>
            <person name="Henrissat B."/>
            <person name="Kohler A."/>
            <person name="Grigoriev I.V."/>
            <person name="Martin F.M."/>
            <person name="Hacquard S."/>
        </authorList>
    </citation>
    <scope>NUCLEOTIDE SEQUENCE</scope>
    <source>
        <strain evidence="8">MPI-SDFR-AT-0073</strain>
    </source>
</reference>
<comment type="subcellular location">
    <subcellularLocation>
        <location evidence="1">Mitochondrion</location>
    </subcellularLocation>
</comment>
<dbReference type="AlphaFoldDB" id="A0A9P8RFP2"/>
<evidence type="ECO:0000256" key="2">
    <source>
        <dbReference type="ARBA" id="ARBA00008860"/>
    </source>
</evidence>
<evidence type="ECO:0000313" key="9">
    <source>
        <dbReference type="Proteomes" id="UP000758603"/>
    </source>
</evidence>
<dbReference type="OrthoDB" id="6220758at2759"/>
<protein>
    <recommendedName>
        <fullName evidence="6">Large ribosomal subunit protein mL50</fullName>
    </recommendedName>
</protein>
<evidence type="ECO:0000256" key="1">
    <source>
        <dbReference type="ARBA" id="ARBA00004173"/>
    </source>
</evidence>
<evidence type="ECO:0000256" key="5">
    <source>
        <dbReference type="ARBA" id="ARBA00023274"/>
    </source>
</evidence>
<keyword evidence="3" id="KW-0689">Ribosomal protein</keyword>
<evidence type="ECO:0000256" key="3">
    <source>
        <dbReference type="ARBA" id="ARBA00022980"/>
    </source>
</evidence>
<dbReference type="GeneID" id="70129945"/>
<organism evidence="8 9">
    <name type="scientific">Truncatella angustata</name>
    <dbReference type="NCBI Taxonomy" id="152316"/>
    <lineage>
        <taxon>Eukaryota</taxon>
        <taxon>Fungi</taxon>
        <taxon>Dikarya</taxon>
        <taxon>Ascomycota</taxon>
        <taxon>Pezizomycotina</taxon>
        <taxon>Sordariomycetes</taxon>
        <taxon>Xylariomycetidae</taxon>
        <taxon>Amphisphaeriales</taxon>
        <taxon>Sporocadaceae</taxon>
        <taxon>Truncatella</taxon>
    </lineage>
</organism>
<evidence type="ECO:0000256" key="7">
    <source>
        <dbReference type="SAM" id="MobiDB-lite"/>
    </source>
</evidence>
<dbReference type="EMBL" id="JAGPXC010000012">
    <property type="protein sequence ID" value="KAH6645159.1"/>
    <property type="molecule type" value="Genomic_DNA"/>
</dbReference>
<evidence type="ECO:0000256" key="6">
    <source>
        <dbReference type="ARBA" id="ARBA00035183"/>
    </source>
</evidence>
<dbReference type="InterPro" id="IPR018305">
    <property type="entry name" value="Ribosomal_m50"/>
</dbReference>
<dbReference type="GO" id="GO:0005840">
    <property type="term" value="C:ribosome"/>
    <property type="evidence" value="ECO:0007669"/>
    <property type="project" value="UniProtKB-KW"/>
</dbReference>
<name>A0A9P8RFP2_9PEZI</name>
<gene>
    <name evidence="8" type="ORF">BKA67DRAFT_542136</name>
</gene>
<keyword evidence="5" id="KW-0687">Ribonucleoprotein</keyword>
<evidence type="ECO:0000313" key="8">
    <source>
        <dbReference type="EMBL" id="KAH6645159.1"/>
    </source>
</evidence>
<dbReference type="RefSeq" id="XP_045951673.1">
    <property type="nucleotide sequence ID" value="XM_046101053.1"/>
</dbReference>
<keyword evidence="4" id="KW-0496">Mitochondrion</keyword>